<proteinExistence type="predicted"/>
<evidence type="ECO:0000313" key="2">
    <source>
        <dbReference type="Proteomes" id="UP000027586"/>
    </source>
</evidence>
<evidence type="ECO:0000313" key="1">
    <source>
        <dbReference type="EMBL" id="CDH60002.1"/>
    </source>
</evidence>
<dbReference type="VEuPathDB" id="FungiDB:LCOR_10801.1"/>
<comment type="caution">
    <text evidence="1">The sequence shown here is derived from an EMBL/GenBank/DDBJ whole genome shotgun (WGS) entry which is preliminary data.</text>
</comment>
<dbReference type="OrthoDB" id="2281256at2759"/>
<reference evidence="1" key="1">
    <citation type="submission" date="2013-08" db="EMBL/GenBank/DDBJ databases">
        <title>Gene expansion shapes genome architecture in the human pathogen Lichtheimia corymbifera: an evolutionary genomics analysis in the ancient terrestrial Mucorales (Mucoromycotina).</title>
        <authorList>
            <person name="Schwartze V.U."/>
            <person name="Winter S."/>
            <person name="Shelest E."/>
            <person name="Marcet-Houben M."/>
            <person name="Horn F."/>
            <person name="Wehner S."/>
            <person name="Hoffmann K."/>
            <person name="Riege K."/>
            <person name="Sammeth M."/>
            <person name="Nowrousian M."/>
            <person name="Valiante V."/>
            <person name="Linde J."/>
            <person name="Jacobsen I.D."/>
            <person name="Marz M."/>
            <person name="Brakhage A.A."/>
            <person name="Gabaldon T."/>
            <person name="Bocker S."/>
            <person name="Voigt K."/>
        </authorList>
    </citation>
    <scope>NUCLEOTIDE SEQUENCE [LARGE SCALE GENOMIC DNA]</scope>
    <source>
        <strain evidence="1">FSU 9682</strain>
    </source>
</reference>
<name>A0A068SDU8_9FUNG</name>
<dbReference type="AlphaFoldDB" id="A0A068SDU8"/>
<gene>
    <name evidence="1" type="ORF">LCOR_10801.1</name>
</gene>
<sequence>MAESVPLKWSQVVAKAAGMKVITPSRASRNSATMSSDTLFELPEFTQQQLARKAANIIRQALTPNTVLFSIPVTALPHHTEAYKLLADQIGPMASVRLLSNYDVRTSKDFLIAAKFKQTEHTKAAMESGVTIDDISPTELIA</sequence>
<organism evidence="1 2">
    <name type="scientific">Lichtheimia corymbifera JMRC:FSU:9682</name>
    <dbReference type="NCBI Taxonomy" id="1263082"/>
    <lineage>
        <taxon>Eukaryota</taxon>
        <taxon>Fungi</taxon>
        <taxon>Fungi incertae sedis</taxon>
        <taxon>Mucoromycota</taxon>
        <taxon>Mucoromycotina</taxon>
        <taxon>Mucoromycetes</taxon>
        <taxon>Mucorales</taxon>
        <taxon>Lichtheimiaceae</taxon>
        <taxon>Lichtheimia</taxon>
    </lineage>
</organism>
<dbReference type="EMBL" id="CBTN010000080">
    <property type="protein sequence ID" value="CDH60002.1"/>
    <property type="molecule type" value="Genomic_DNA"/>
</dbReference>
<dbReference type="Proteomes" id="UP000027586">
    <property type="component" value="Unassembled WGS sequence"/>
</dbReference>
<protein>
    <submittedName>
        <fullName evidence="1">Uncharacterized protein</fullName>
    </submittedName>
</protein>
<keyword evidence="2" id="KW-1185">Reference proteome</keyword>
<accession>A0A068SDU8</accession>